<feature type="region of interest" description="Disordered" evidence="1">
    <location>
        <begin position="15"/>
        <end position="36"/>
    </location>
</feature>
<proteinExistence type="predicted"/>
<dbReference type="PANTHER" id="PTHR21166:SF2">
    <property type="entry name" value="CELL DIVISION CONTROL PROTEIN 24 OB DOMAIN-CONTAINING PROTEIN-RELATED"/>
    <property type="match status" value="1"/>
</dbReference>
<dbReference type="InterPro" id="IPR012340">
    <property type="entry name" value="NA-bd_OB-fold"/>
</dbReference>
<gene>
    <name evidence="2" type="ORF">VTL71DRAFT_12734</name>
</gene>
<accession>A0ABR4CND1</accession>
<dbReference type="Gene3D" id="2.40.50.140">
    <property type="entry name" value="Nucleic acid-binding proteins"/>
    <property type="match status" value="1"/>
</dbReference>
<evidence type="ECO:0000313" key="2">
    <source>
        <dbReference type="EMBL" id="KAL2071499.1"/>
    </source>
</evidence>
<dbReference type="SUPFAM" id="SSF50249">
    <property type="entry name" value="Nucleic acid-binding proteins"/>
    <property type="match status" value="1"/>
</dbReference>
<sequence length="487" mass="54200">MKDSYPSIQSFYKREIQADKETQDASPVKAGDGFTEEELSDAVDPLSRKWNPEREYEKMNISQLIPGPRAVTFVGRVVNLSTFFGRVPKQPKAAGFSSLIIKDDTAAISIKLYFARDQYPLKLGQLLTFWTVFISDTSKIGSSIISTVNVCANMFPGRVTSDHILIHTTGSTDSICHAPLEYKKNQPLPGLMTLDTWLQGGHDGVVNAKILVCVKSLGAKKTIKRKDGGESDLAEIGLFDHTGDVRMTLWNSQIESCKEWQPGSTILLVSSPGYKTLFSGKGSVGIGHQTMIDVEPDFPDADWLRKFAVGRMKKESLNVVWPEGMWDVEAAEYGVVRMLFTLAELDRWVRSDGDQTFTGMVNVTITEMALVSLHRRNMLMCAECCGVPLYSNTPITPCRNCSKPQTLSLNPRIIGTLIDETGSLSPGKLLWSTRAWEQLFGRSVDEIAAMTVEEMRLFEQRVLWMRCHLVVGWSGKVEKLGVLGVLM</sequence>
<keyword evidence="3" id="KW-1185">Reference proteome</keyword>
<evidence type="ECO:0000256" key="1">
    <source>
        <dbReference type="SAM" id="MobiDB-lite"/>
    </source>
</evidence>
<dbReference type="InterPro" id="IPR052469">
    <property type="entry name" value="MEIOB"/>
</dbReference>
<dbReference type="PANTHER" id="PTHR21166">
    <property type="entry name" value="CELL DIVISION CONTROL PROTEIN 24 OB DOMAIN-CONTAINING PROTEIN-RELATED"/>
    <property type="match status" value="1"/>
</dbReference>
<comment type="caution">
    <text evidence="2">The sequence shown here is derived from an EMBL/GenBank/DDBJ whole genome shotgun (WGS) entry which is preliminary data.</text>
</comment>
<name>A0ABR4CND1_9HELO</name>
<reference evidence="2 3" key="1">
    <citation type="journal article" date="2024" name="Commun. Biol.">
        <title>Comparative genomic analysis of thermophilic fungi reveals convergent evolutionary adaptations and gene losses.</title>
        <authorList>
            <person name="Steindorff A.S."/>
            <person name="Aguilar-Pontes M.V."/>
            <person name="Robinson A.J."/>
            <person name="Andreopoulos B."/>
            <person name="LaButti K."/>
            <person name="Kuo A."/>
            <person name="Mondo S."/>
            <person name="Riley R."/>
            <person name="Otillar R."/>
            <person name="Haridas S."/>
            <person name="Lipzen A."/>
            <person name="Grimwood J."/>
            <person name="Schmutz J."/>
            <person name="Clum A."/>
            <person name="Reid I.D."/>
            <person name="Moisan M.C."/>
            <person name="Butler G."/>
            <person name="Nguyen T.T.M."/>
            <person name="Dewar K."/>
            <person name="Conant G."/>
            <person name="Drula E."/>
            <person name="Henrissat B."/>
            <person name="Hansel C."/>
            <person name="Singer S."/>
            <person name="Hutchinson M.I."/>
            <person name="de Vries R.P."/>
            <person name="Natvig D.O."/>
            <person name="Powell A.J."/>
            <person name="Tsang A."/>
            <person name="Grigoriev I.V."/>
        </authorList>
    </citation>
    <scope>NUCLEOTIDE SEQUENCE [LARGE SCALE GENOMIC DNA]</scope>
    <source>
        <strain evidence="2 3">CBS 494.80</strain>
    </source>
</reference>
<organism evidence="2 3">
    <name type="scientific">Oculimacula yallundae</name>
    <dbReference type="NCBI Taxonomy" id="86028"/>
    <lineage>
        <taxon>Eukaryota</taxon>
        <taxon>Fungi</taxon>
        <taxon>Dikarya</taxon>
        <taxon>Ascomycota</taxon>
        <taxon>Pezizomycotina</taxon>
        <taxon>Leotiomycetes</taxon>
        <taxon>Helotiales</taxon>
        <taxon>Ploettnerulaceae</taxon>
        <taxon>Oculimacula</taxon>
    </lineage>
</organism>
<evidence type="ECO:0000313" key="3">
    <source>
        <dbReference type="Proteomes" id="UP001595075"/>
    </source>
</evidence>
<dbReference type="EMBL" id="JAZHXI010000005">
    <property type="protein sequence ID" value="KAL2071499.1"/>
    <property type="molecule type" value="Genomic_DNA"/>
</dbReference>
<protein>
    <submittedName>
        <fullName evidence="2">Uncharacterized protein</fullName>
    </submittedName>
</protein>
<dbReference type="Proteomes" id="UP001595075">
    <property type="component" value="Unassembled WGS sequence"/>
</dbReference>